<dbReference type="OrthoDB" id="2969509at2"/>
<dbReference type="Pfam" id="PF07331">
    <property type="entry name" value="TctB"/>
    <property type="match status" value="1"/>
</dbReference>
<dbReference type="EMBL" id="FNDK01000003">
    <property type="protein sequence ID" value="SDH25430.1"/>
    <property type="molecule type" value="Genomic_DNA"/>
</dbReference>
<reference evidence="4" key="1">
    <citation type="submission" date="2016-10" db="EMBL/GenBank/DDBJ databases">
        <authorList>
            <person name="Varghese N."/>
            <person name="Submissions S."/>
        </authorList>
    </citation>
    <scope>NUCLEOTIDE SEQUENCE [LARGE SCALE GENOMIC DNA]</scope>
    <source>
        <strain evidence="4">DSM 21632</strain>
    </source>
</reference>
<name>A0A1G8AYI8_9BACI</name>
<dbReference type="InterPro" id="IPR009936">
    <property type="entry name" value="DUF1468"/>
</dbReference>
<keyword evidence="1" id="KW-0472">Membrane</keyword>
<evidence type="ECO:0000313" key="4">
    <source>
        <dbReference type="Proteomes" id="UP000199163"/>
    </source>
</evidence>
<gene>
    <name evidence="3" type="ORF">SAMN05192534_10352</name>
</gene>
<feature type="transmembrane region" description="Helical" evidence="1">
    <location>
        <begin position="43"/>
        <end position="63"/>
    </location>
</feature>
<protein>
    <submittedName>
        <fullName evidence="3">Tripartite tricarboxylate transporter TctB family protein</fullName>
    </submittedName>
</protein>
<feature type="domain" description="DUF1468" evidence="2">
    <location>
        <begin position="10"/>
        <end position="149"/>
    </location>
</feature>
<keyword evidence="4" id="KW-1185">Reference proteome</keyword>
<evidence type="ECO:0000256" key="1">
    <source>
        <dbReference type="SAM" id="Phobius"/>
    </source>
</evidence>
<dbReference type="AlphaFoldDB" id="A0A1G8AYI8"/>
<dbReference type="RefSeq" id="WP_091271628.1">
    <property type="nucleotide sequence ID" value="NZ_FNDK01000003.1"/>
</dbReference>
<accession>A0A1G8AYI8</accession>
<evidence type="ECO:0000313" key="3">
    <source>
        <dbReference type="EMBL" id="SDH25430.1"/>
    </source>
</evidence>
<feature type="transmembrane region" description="Helical" evidence="1">
    <location>
        <begin position="7"/>
        <end position="23"/>
    </location>
</feature>
<feature type="transmembrane region" description="Helical" evidence="1">
    <location>
        <begin position="123"/>
        <end position="142"/>
    </location>
</feature>
<organism evidence="3 4">
    <name type="scientific">Alteribacillus persepolensis</name>
    <dbReference type="NCBI Taxonomy" id="568899"/>
    <lineage>
        <taxon>Bacteria</taxon>
        <taxon>Bacillati</taxon>
        <taxon>Bacillota</taxon>
        <taxon>Bacilli</taxon>
        <taxon>Bacillales</taxon>
        <taxon>Bacillaceae</taxon>
        <taxon>Alteribacillus</taxon>
    </lineage>
</organism>
<keyword evidence="1" id="KW-1133">Transmembrane helix</keyword>
<proteinExistence type="predicted"/>
<evidence type="ECO:0000259" key="2">
    <source>
        <dbReference type="Pfam" id="PF07331"/>
    </source>
</evidence>
<sequence>MSQKKATYVVLIVLILIGARYWMQANDLSGAANQDTIGPGYFPNVLSIALFVLCGISFLQTLYSKDEEKIELPSKKLLAATIMVTVLFVASVSTFGFFYLQTFLFLLVLFTIYRFSTGMNVRIVAANAAMAFGLSLFFYVVFDLVMTVRF</sequence>
<dbReference type="STRING" id="568899.SAMN05192534_10352"/>
<keyword evidence="1" id="KW-0812">Transmembrane</keyword>
<dbReference type="Proteomes" id="UP000199163">
    <property type="component" value="Unassembled WGS sequence"/>
</dbReference>